<dbReference type="SUPFAM" id="SSF56300">
    <property type="entry name" value="Metallo-dependent phosphatases"/>
    <property type="match status" value="1"/>
</dbReference>
<dbReference type="Pfam" id="PF00149">
    <property type="entry name" value="Metallophos"/>
    <property type="match status" value="1"/>
</dbReference>
<dbReference type="InterPro" id="IPR029052">
    <property type="entry name" value="Metallo-depent_PP-like"/>
</dbReference>
<comment type="caution">
    <text evidence="2">The sequence shown here is derived from an EMBL/GenBank/DDBJ whole genome shotgun (WGS) entry which is preliminary data.</text>
</comment>
<accession>A0A7W6R1T4</accession>
<reference evidence="2 3" key="1">
    <citation type="submission" date="2020-08" db="EMBL/GenBank/DDBJ databases">
        <title>Genomic Encyclopedia of Type Strains, Phase IV (KMG-V): Genome sequencing to study the core and pangenomes of soil and plant-associated prokaryotes.</title>
        <authorList>
            <person name="Whitman W."/>
        </authorList>
    </citation>
    <scope>NUCLEOTIDE SEQUENCE [LARGE SCALE GENOMIC DNA]</scope>
    <source>
        <strain evidence="2 3">SEMIA 4089</strain>
    </source>
</reference>
<dbReference type="Gene3D" id="3.60.21.10">
    <property type="match status" value="1"/>
</dbReference>
<name>A0A7W6R1T4_9HYPH</name>
<sequence>MTARNVWFISDTHFGHNNIITYCRPQFSSVGEMEEVIIENWNSAVKPQDLVYHLGDFAWKTEDAKRVRPKLNGAIRLIVGNHDDIPSLAAAGIFQRIALWRQFRDEGFTASHIPMRFDQLRHGTKNLHGHVHGNLEGLEGFHRDMSVESIGFMPVHFDDVALWAKS</sequence>
<dbReference type="GO" id="GO:0016787">
    <property type="term" value="F:hydrolase activity"/>
    <property type="evidence" value="ECO:0007669"/>
    <property type="project" value="InterPro"/>
</dbReference>
<dbReference type="EMBL" id="JACIFY010000004">
    <property type="protein sequence ID" value="MBB4235071.1"/>
    <property type="molecule type" value="Genomic_DNA"/>
</dbReference>
<dbReference type="Proteomes" id="UP000540909">
    <property type="component" value="Unassembled WGS sequence"/>
</dbReference>
<dbReference type="InterPro" id="IPR004843">
    <property type="entry name" value="Calcineurin-like_PHP"/>
</dbReference>
<evidence type="ECO:0000259" key="1">
    <source>
        <dbReference type="Pfam" id="PF00149"/>
    </source>
</evidence>
<dbReference type="RefSeq" id="WP_184468512.1">
    <property type="nucleotide sequence ID" value="NZ_JACIFY010000004.1"/>
</dbReference>
<feature type="domain" description="Calcineurin-like phosphoesterase" evidence="1">
    <location>
        <begin position="5"/>
        <end position="103"/>
    </location>
</feature>
<evidence type="ECO:0000313" key="3">
    <source>
        <dbReference type="Proteomes" id="UP000540909"/>
    </source>
</evidence>
<protein>
    <submittedName>
        <fullName evidence="2">Calcineurin-like phosphoesterase family protein</fullName>
    </submittedName>
</protein>
<organism evidence="2 3">
    <name type="scientific">Rhizobium esperanzae</name>
    <dbReference type="NCBI Taxonomy" id="1967781"/>
    <lineage>
        <taxon>Bacteria</taxon>
        <taxon>Pseudomonadati</taxon>
        <taxon>Pseudomonadota</taxon>
        <taxon>Alphaproteobacteria</taxon>
        <taxon>Hyphomicrobiales</taxon>
        <taxon>Rhizobiaceae</taxon>
        <taxon>Rhizobium/Agrobacterium group</taxon>
        <taxon>Rhizobium</taxon>
    </lineage>
</organism>
<gene>
    <name evidence="2" type="ORF">GGD57_001629</name>
</gene>
<proteinExistence type="predicted"/>
<evidence type="ECO:0000313" key="2">
    <source>
        <dbReference type="EMBL" id="MBB4235071.1"/>
    </source>
</evidence>
<dbReference type="AlphaFoldDB" id="A0A7W6R1T4"/>